<gene>
    <name evidence="2" type="ORF">V5E97_30105</name>
</gene>
<keyword evidence="2" id="KW-0645">Protease</keyword>
<sequence>MFRLSFIIPVLLCILTGTIPAQAQVSPDVIERGKRATALVEVFTDKGQATGSAFCIDKSGLFVTNAHVISGGGTGERINLVLDIGRKSQRTLPAEPLWIDEEIDLALLKARPRSGSLTELTLGMDSDLKEGDEVTTFGFPFGKQLAVDTQDYTEVSVNLSRITSLRKEANRLGTIKFDGQLNPGNSGGPVLGPRGQVVGVAVATVVGGGVNYAIPVGQLSARLERPGLQALIPPMDYHDRVRPVTWTFNALMPWSSGKLPEGLSVILRLSPNVGEPRTIVCEPLGNDRYHATFTPVPRDRTRLVRLEIFPPGNHSGIGVAAEVKDCDVTVGKRRFMLGDLRSIAFHPGYNQGPYVILGNGEKVDGIIKGLGSATEARDIELWLVPWGTGIPPRENVVAVGVDNAGLVHIRAYDKGRLFADTDEKKKTGAHAAAFADLKQKLPELMPPHALTPAERKQILANVFSIIGRPRAQKFNLTLCSKVNIGAQVDWAPPVRTIHAVAELRSGGTTLATAHRVLDFSIVPSITVVTVRGESLVIRDPRFNPRSSNTRIFDDEEMLTTEGTINVDGTPCGAGRSIRPAVLPDAAPGSAVVRTLEGQVSDLAVGGGGRYLLLVLKAVRKLAIFDINAAKVVKTIPLPSENVMVAAGARKFVVAFPEERLLQRWDLETLTSEGGFHPSPIKEELKAIAMGSDSDGPILAHWSPVKPSDGPTQLSFIDLDSLHVLRLGPISGRALEVSSSRGSFTGLRDIRVSPGGSLFSFWNGNSSSQVIRTVSVRGRMFNHYIGDYLGDLISCGFASPGADDRTIFTGALGRLDGLGKPIGDALDPPWAKAREDQPWEVLTVPSADPAYYLVLEQAPYRRNNYKPTGPVVASVHSAGDATRLLTIPTLQEMTGFKVEDWYSGRIGVDQRFHYVPAARLLITIPPTNDRLVLRRVDIEPAIDRVGAIIVLSPPLVNAVAGQPLDTRIVAKSPAGDVKFTLTEGPKGLSVSSDGRISWPQPDQPGDPAEIVLSLSDLAGRKRIHKVVIRVQ</sequence>
<dbReference type="InterPro" id="IPR009003">
    <property type="entry name" value="Peptidase_S1_PA"/>
</dbReference>
<name>A0AAU7CBD0_9BACT</name>
<protein>
    <submittedName>
        <fullName evidence="2">Serine protease</fullName>
    </submittedName>
</protein>
<feature type="signal peptide" evidence="1">
    <location>
        <begin position="1"/>
        <end position="23"/>
    </location>
</feature>
<feature type="chain" id="PRO_5043313452" evidence="1">
    <location>
        <begin position="24"/>
        <end position="1030"/>
    </location>
</feature>
<dbReference type="SUPFAM" id="SSF50969">
    <property type="entry name" value="YVTN repeat-like/Quinoprotein amine dehydrogenase"/>
    <property type="match status" value="1"/>
</dbReference>
<dbReference type="InterPro" id="IPR011044">
    <property type="entry name" value="Quino_amine_DH_bsu"/>
</dbReference>
<organism evidence="2">
    <name type="scientific">Singulisphaera sp. Ch08</name>
    <dbReference type="NCBI Taxonomy" id="3120278"/>
    <lineage>
        <taxon>Bacteria</taxon>
        <taxon>Pseudomonadati</taxon>
        <taxon>Planctomycetota</taxon>
        <taxon>Planctomycetia</taxon>
        <taxon>Isosphaerales</taxon>
        <taxon>Isosphaeraceae</taxon>
        <taxon>Singulisphaera</taxon>
    </lineage>
</organism>
<keyword evidence="1" id="KW-0732">Signal</keyword>
<dbReference type="GO" id="GO:0006508">
    <property type="term" value="P:proteolysis"/>
    <property type="evidence" value="ECO:0007669"/>
    <property type="project" value="UniProtKB-KW"/>
</dbReference>
<dbReference type="EMBL" id="CP155447">
    <property type="protein sequence ID" value="XBH02549.1"/>
    <property type="molecule type" value="Genomic_DNA"/>
</dbReference>
<evidence type="ECO:0000313" key="2">
    <source>
        <dbReference type="EMBL" id="XBH02549.1"/>
    </source>
</evidence>
<dbReference type="InterPro" id="IPR013783">
    <property type="entry name" value="Ig-like_fold"/>
</dbReference>
<accession>A0AAU7CBD0</accession>
<dbReference type="InterPro" id="IPR001940">
    <property type="entry name" value="Peptidase_S1C"/>
</dbReference>
<keyword evidence="2" id="KW-0378">Hydrolase</keyword>
<reference evidence="2" key="1">
    <citation type="submission" date="2024-05" db="EMBL/GenBank/DDBJ databases">
        <title>Planctomycetes of the genus Singulisphaera possess chitinolytic capabilities.</title>
        <authorList>
            <person name="Ivanova A."/>
        </authorList>
    </citation>
    <scope>NUCLEOTIDE SEQUENCE</scope>
    <source>
        <strain evidence="2">Ch08T</strain>
    </source>
</reference>
<dbReference type="Pfam" id="PF13365">
    <property type="entry name" value="Trypsin_2"/>
    <property type="match status" value="1"/>
</dbReference>
<dbReference type="PANTHER" id="PTHR43019">
    <property type="entry name" value="SERINE ENDOPROTEASE DEGS"/>
    <property type="match status" value="1"/>
</dbReference>
<dbReference type="PANTHER" id="PTHR43019:SF23">
    <property type="entry name" value="PROTEASE DO-LIKE 5, CHLOROPLASTIC"/>
    <property type="match status" value="1"/>
</dbReference>
<dbReference type="RefSeq" id="WP_406695291.1">
    <property type="nucleotide sequence ID" value="NZ_CP155447.1"/>
</dbReference>
<dbReference type="SUPFAM" id="SSF50494">
    <property type="entry name" value="Trypsin-like serine proteases"/>
    <property type="match status" value="1"/>
</dbReference>
<dbReference type="GO" id="GO:0004252">
    <property type="term" value="F:serine-type endopeptidase activity"/>
    <property type="evidence" value="ECO:0007669"/>
    <property type="project" value="InterPro"/>
</dbReference>
<proteinExistence type="predicted"/>
<evidence type="ECO:0000256" key="1">
    <source>
        <dbReference type="SAM" id="SignalP"/>
    </source>
</evidence>
<dbReference type="Gene3D" id="2.60.40.10">
    <property type="entry name" value="Immunoglobulins"/>
    <property type="match status" value="1"/>
</dbReference>
<dbReference type="Gene3D" id="2.40.10.120">
    <property type="match status" value="1"/>
</dbReference>
<dbReference type="AlphaFoldDB" id="A0AAU7CBD0"/>
<dbReference type="PRINTS" id="PR00834">
    <property type="entry name" value="PROTEASES2C"/>
</dbReference>